<proteinExistence type="predicted"/>
<organism evidence="1 2">
    <name type="scientific">Candidatus Kaiserbacteria bacterium RIFCSPHIGHO2_02_FULL_56_30</name>
    <dbReference type="NCBI Taxonomy" id="1798499"/>
    <lineage>
        <taxon>Bacteria</taxon>
        <taxon>Candidatus Kaiseribacteriota</taxon>
    </lineage>
</organism>
<evidence type="ECO:0000313" key="2">
    <source>
        <dbReference type="Proteomes" id="UP000177107"/>
    </source>
</evidence>
<protein>
    <submittedName>
        <fullName evidence="1">Uncharacterized protein</fullName>
    </submittedName>
</protein>
<accession>A0A1F6E572</accession>
<comment type="caution">
    <text evidence="1">The sequence shown here is derived from an EMBL/GenBank/DDBJ whole genome shotgun (WGS) entry which is preliminary data.</text>
</comment>
<gene>
    <name evidence="1" type="ORF">A3C95_01510</name>
</gene>
<evidence type="ECO:0000313" key="1">
    <source>
        <dbReference type="EMBL" id="OGG68865.1"/>
    </source>
</evidence>
<name>A0A1F6E572_9BACT</name>
<sequence>MTRTTTFSIVAVLVLGLAAWYFFGGDTPELPLTASAPALPAEQQFIDLAGRLGAISFDTSIFDDPRFMLLTSIATPIVPVSQGREDPFAPLGV</sequence>
<reference evidence="1 2" key="1">
    <citation type="journal article" date="2016" name="Nat. Commun.">
        <title>Thousands of microbial genomes shed light on interconnected biogeochemical processes in an aquifer system.</title>
        <authorList>
            <person name="Anantharaman K."/>
            <person name="Brown C.T."/>
            <person name="Hug L.A."/>
            <person name="Sharon I."/>
            <person name="Castelle C.J."/>
            <person name="Probst A.J."/>
            <person name="Thomas B.C."/>
            <person name="Singh A."/>
            <person name="Wilkins M.J."/>
            <person name="Karaoz U."/>
            <person name="Brodie E.L."/>
            <person name="Williams K.H."/>
            <person name="Hubbard S.S."/>
            <person name="Banfield J.F."/>
        </authorList>
    </citation>
    <scope>NUCLEOTIDE SEQUENCE [LARGE SCALE GENOMIC DNA]</scope>
</reference>
<dbReference type="Proteomes" id="UP000177107">
    <property type="component" value="Unassembled WGS sequence"/>
</dbReference>
<dbReference type="EMBL" id="MFLM01000002">
    <property type="protein sequence ID" value="OGG68865.1"/>
    <property type="molecule type" value="Genomic_DNA"/>
</dbReference>
<dbReference type="AlphaFoldDB" id="A0A1F6E572"/>
<dbReference type="STRING" id="1798499.A3C95_01510"/>